<feature type="region of interest" description="Disordered" evidence="1">
    <location>
        <begin position="243"/>
        <end position="263"/>
    </location>
</feature>
<organism evidence="2 3">
    <name type="scientific">Prorocentrum cordatum</name>
    <dbReference type="NCBI Taxonomy" id="2364126"/>
    <lineage>
        <taxon>Eukaryota</taxon>
        <taxon>Sar</taxon>
        <taxon>Alveolata</taxon>
        <taxon>Dinophyceae</taxon>
        <taxon>Prorocentrales</taxon>
        <taxon>Prorocentraceae</taxon>
        <taxon>Prorocentrum</taxon>
    </lineage>
</organism>
<evidence type="ECO:0000313" key="3">
    <source>
        <dbReference type="Proteomes" id="UP001189429"/>
    </source>
</evidence>
<dbReference type="EMBL" id="CAUYUJ010002136">
    <property type="protein sequence ID" value="CAK0799384.1"/>
    <property type="molecule type" value="Genomic_DNA"/>
</dbReference>
<name>A0ABN9Q514_9DINO</name>
<sequence length="263" mass="30096">MHFDWTRRIESYFKEGKWTDYDRKVSHLVQCMGDLLADGCREYREIGCTQLWETGDVRLGELVWCNEYYHLVPRIPMTAWLRSGCVPDPHWTDPQGNTCEAYAGVLIEKSDFSVRGSEGRNPVHACCATQQRYSGVIFAPAHREAGGTFEPATVWRLPSDVWKWNGCSADDRWRDSAGRDCYSYYNGLEFFDWDWMSKDRLFSMTPMEACCLDKVGGKIVYSSANWLFNGNSGDDRFHAGMRPAPSLLARPPSSSPRHFSEPG</sequence>
<feature type="compositionally biased region" description="Low complexity" evidence="1">
    <location>
        <begin position="243"/>
        <end position="257"/>
    </location>
</feature>
<proteinExistence type="predicted"/>
<comment type="caution">
    <text evidence="2">The sequence shown here is derived from an EMBL/GenBank/DDBJ whole genome shotgun (WGS) entry which is preliminary data.</text>
</comment>
<protein>
    <submittedName>
        <fullName evidence="2">Uncharacterized protein</fullName>
    </submittedName>
</protein>
<evidence type="ECO:0000256" key="1">
    <source>
        <dbReference type="SAM" id="MobiDB-lite"/>
    </source>
</evidence>
<accession>A0ABN9Q514</accession>
<evidence type="ECO:0000313" key="2">
    <source>
        <dbReference type="EMBL" id="CAK0799384.1"/>
    </source>
</evidence>
<gene>
    <name evidence="2" type="ORF">PCOR1329_LOCUS7854</name>
</gene>
<reference evidence="2" key="1">
    <citation type="submission" date="2023-10" db="EMBL/GenBank/DDBJ databases">
        <authorList>
            <person name="Chen Y."/>
            <person name="Shah S."/>
            <person name="Dougan E. K."/>
            <person name="Thang M."/>
            <person name="Chan C."/>
        </authorList>
    </citation>
    <scope>NUCLEOTIDE SEQUENCE [LARGE SCALE GENOMIC DNA]</scope>
</reference>
<dbReference type="Proteomes" id="UP001189429">
    <property type="component" value="Unassembled WGS sequence"/>
</dbReference>
<keyword evidence="3" id="KW-1185">Reference proteome</keyword>